<accession>C0PMI2</accession>
<feature type="compositionally biased region" description="Basic residues" evidence="1">
    <location>
        <begin position="251"/>
        <end position="261"/>
    </location>
</feature>
<sequence length="285" mass="30034">MVRDPFCVCGLWNGMIRELFTSPVQTRRSGPEGKPPSCITNTPVSGRQCCCSQLFAQTLESNNERGFFFRWPDFPVSLKSGLPLFFFLFVAAAAAGEQRRRVVQRDRHQLGGARRDCPQDQLLRGQDAHRSAPAAVPAVVGDQQDPQHQLAAGPSQQGGRPVAEGTAPGRGAADGGGDRGDGVAVPGAGEGRDVGRAGVAQGVDGLLRLQAGPERLLPAAGAAAGGARRERELLLPRVHAHGHDQGLGEAHRRRGGRRRGAARAAAAHRAPHGDLLQVAHAAAIL</sequence>
<feature type="region of interest" description="Disordered" evidence="1">
    <location>
        <begin position="105"/>
        <end position="196"/>
    </location>
</feature>
<evidence type="ECO:0000256" key="1">
    <source>
        <dbReference type="SAM" id="MobiDB-lite"/>
    </source>
</evidence>
<protein>
    <submittedName>
        <fullName evidence="2">Uncharacterized protein</fullName>
    </submittedName>
</protein>
<feature type="compositionally biased region" description="Basic and acidic residues" evidence="1">
    <location>
        <begin position="105"/>
        <end position="118"/>
    </location>
</feature>
<proteinExistence type="evidence at transcript level"/>
<evidence type="ECO:0000313" key="2">
    <source>
        <dbReference type="EMBL" id="ACN36398.1"/>
    </source>
</evidence>
<dbReference type="AlphaFoldDB" id="C0PMI2"/>
<name>C0PMI2_MAIZE</name>
<feature type="region of interest" description="Disordered" evidence="1">
    <location>
        <begin position="242"/>
        <end position="263"/>
    </location>
</feature>
<reference evidence="2" key="1">
    <citation type="journal article" date="2009" name="PLoS Genet.">
        <title>Sequencing, mapping, and analysis of 27,455 maize full-length cDNAs.</title>
        <authorList>
            <person name="Soderlund C."/>
            <person name="Descour A."/>
            <person name="Kudrna D."/>
            <person name="Bomhoff M."/>
            <person name="Boyd L."/>
            <person name="Currie J."/>
            <person name="Angelova A."/>
            <person name="Collura K."/>
            <person name="Wissotski M."/>
            <person name="Ashley E."/>
            <person name="Morrow D."/>
            <person name="Fernandes J."/>
            <person name="Walbot V."/>
            <person name="Yu Y."/>
        </authorList>
    </citation>
    <scope>NUCLEOTIDE SEQUENCE</scope>
    <source>
        <strain evidence="2">B73</strain>
    </source>
</reference>
<organism evidence="2">
    <name type="scientific">Zea mays</name>
    <name type="common">Maize</name>
    <dbReference type="NCBI Taxonomy" id="4577"/>
    <lineage>
        <taxon>Eukaryota</taxon>
        <taxon>Viridiplantae</taxon>
        <taxon>Streptophyta</taxon>
        <taxon>Embryophyta</taxon>
        <taxon>Tracheophyta</taxon>
        <taxon>Spermatophyta</taxon>
        <taxon>Magnoliopsida</taxon>
        <taxon>Liliopsida</taxon>
        <taxon>Poales</taxon>
        <taxon>Poaceae</taxon>
        <taxon>PACMAD clade</taxon>
        <taxon>Panicoideae</taxon>
        <taxon>Andropogonodae</taxon>
        <taxon>Andropogoneae</taxon>
        <taxon>Tripsacinae</taxon>
        <taxon>Zea</taxon>
    </lineage>
</organism>
<dbReference type="EMBL" id="BT069501">
    <property type="protein sequence ID" value="ACN36398.1"/>
    <property type="molecule type" value="mRNA"/>
</dbReference>